<evidence type="ECO:0008006" key="3">
    <source>
        <dbReference type="Google" id="ProtNLM"/>
    </source>
</evidence>
<name>A0ABR9EJ59_9GAMM</name>
<evidence type="ECO:0000313" key="2">
    <source>
        <dbReference type="Proteomes" id="UP000615755"/>
    </source>
</evidence>
<gene>
    <name evidence="1" type="ORF">PAUR_b0276</name>
</gene>
<sequence length="39" mass="4436">MENQCGVQQVTIISTVLVIKNTNTVLIFRRFGCIHMSQL</sequence>
<evidence type="ECO:0000313" key="1">
    <source>
        <dbReference type="EMBL" id="MBE0370280.1"/>
    </source>
</evidence>
<protein>
    <recommendedName>
        <fullName evidence="3">Orphan protein</fullName>
    </recommendedName>
</protein>
<reference evidence="1 2" key="1">
    <citation type="submission" date="2015-03" db="EMBL/GenBank/DDBJ databases">
        <title>Genome sequence of Pseudoalteromonas aurantia.</title>
        <authorList>
            <person name="Xie B.-B."/>
            <person name="Rong J.-C."/>
            <person name="Qin Q.-L."/>
            <person name="Zhang Y.-Z."/>
        </authorList>
    </citation>
    <scope>NUCLEOTIDE SEQUENCE [LARGE SCALE GENOMIC DNA]</scope>
    <source>
        <strain evidence="1 2">208</strain>
    </source>
</reference>
<comment type="caution">
    <text evidence="1">The sequence shown here is derived from an EMBL/GenBank/DDBJ whole genome shotgun (WGS) entry which is preliminary data.</text>
</comment>
<dbReference type="Proteomes" id="UP000615755">
    <property type="component" value="Unassembled WGS sequence"/>
</dbReference>
<keyword evidence="2" id="KW-1185">Reference proteome</keyword>
<dbReference type="EMBL" id="AQGV01000015">
    <property type="protein sequence ID" value="MBE0370280.1"/>
    <property type="molecule type" value="Genomic_DNA"/>
</dbReference>
<organism evidence="1 2">
    <name type="scientific">Pseudoalteromonas aurantia 208</name>
    <dbReference type="NCBI Taxonomy" id="1314867"/>
    <lineage>
        <taxon>Bacteria</taxon>
        <taxon>Pseudomonadati</taxon>
        <taxon>Pseudomonadota</taxon>
        <taxon>Gammaproteobacteria</taxon>
        <taxon>Alteromonadales</taxon>
        <taxon>Pseudoalteromonadaceae</taxon>
        <taxon>Pseudoalteromonas</taxon>
    </lineage>
</organism>
<proteinExistence type="predicted"/>
<accession>A0ABR9EJ59</accession>